<dbReference type="GO" id="GO:0004177">
    <property type="term" value="F:aminopeptidase activity"/>
    <property type="evidence" value="ECO:0007669"/>
    <property type="project" value="UniProtKB-KW"/>
</dbReference>
<gene>
    <name evidence="2" type="ORF">LE190_12000</name>
</gene>
<feature type="signal peptide" evidence="1">
    <location>
        <begin position="1"/>
        <end position="23"/>
    </location>
</feature>
<organism evidence="2 3">
    <name type="scientific">Massilia hydrophila</name>
    <dbReference type="NCBI Taxonomy" id="3044279"/>
    <lineage>
        <taxon>Bacteria</taxon>
        <taxon>Pseudomonadati</taxon>
        <taxon>Pseudomonadota</taxon>
        <taxon>Betaproteobacteria</taxon>
        <taxon>Burkholderiales</taxon>
        <taxon>Oxalobacteraceae</taxon>
        <taxon>Telluria group</taxon>
        <taxon>Massilia</taxon>
    </lineage>
</organism>
<dbReference type="Proteomes" id="UP001198602">
    <property type="component" value="Unassembled WGS sequence"/>
</dbReference>
<evidence type="ECO:0000313" key="3">
    <source>
        <dbReference type="Proteomes" id="UP001198602"/>
    </source>
</evidence>
<dbReference type="EMBL" id="JAHYBX010000004">
    <property type="protein sequence ID" value="MCA1856640.1"/>
    <property type="molecule type" value="Genomic_DNA"/>
</dbReference>
<keyword evidence="1" id="KW-0732">Signal</keyword>
<comment type="caution">
    <text evidence="2">The sequence shown here is derived from an EMBL/GenBank/DDBJ whole genome shotgun (WGS) entry which is preliminary data.</text>
</comment>
<protein>
    <submittedName>
        <fullName evidence="2">Aminopeptidase</fullName>
    </submittedName>
</protein>
<evidence type="ECO:0000256" key="1">
    <source>
        <dbReference type="SAM" id="SignalP"/>
    </source>
</evidence>
<name>A0ABS7YE55_9BURK</name>
<sequence>MSLRHIVAAASAALMLSSCSSLSYYTQAAQGQLELLTDSRPIDDWLADPATKPTLRHRLEAARQIRRYAIQELKLPDNGSYTNFTNLKRPYVLWNVVATPELSLKPMQWCFPVAGCVNYRGYYSKDQAQAYARELRAQGHDVEVGGVSAYSTLGWFSDPLISTFIHYPDAELARLIFHELAHQVVYAPGDSKFNESFATAVEQAGVEGWLERFGNPAMVEAFERYTARKKDFMALLVRYRGELEKLYAGAASREDKRATKARLFIALKDDYQVLKANWGGYAGYDRFFAEPLSNAHLASIATYNDFVPAFRALLRKERSWPAFYKAVNQLASLDKADRHRVLTRLAAPAPSAPLVVQRTMGEVADLGK</sequence>
<dbReference type="RefSeq" id="WP_225238919.1">
    <property type="nucleotide sequence ID" value="NZ_JAHYBX010000004.1"/>
</dbReference>
<feature type="chain" id="PRO_5045679402" evidence="1">
    <location>
        <begin position="24"/>
        <end position="368"/>
    </location>
</feature>
<dbReference type="InterPro" id="IPR014553">
    <property type="entry name" value="Aminopept"/>
</dbReference>
<dbReference type="PIRSF" id="PIRSF029285">
    <property type="entry name" value="Aminopept"/>
    <property type="match status" value="1"/>
</dbReference>
<proteinExistence type="predicted"/>
<dbReference type="Pfam" id="PF10023">
    <property type="entry name" value="Aminopep"/>
    <property type="match status" value="1"/>
</dbReference>
<reference evidence="2 3" key="1">
    <citation type="submission" date="2021-07" db="EMBL/GenBank/DDBJ databases">
        <title>Characterization of Violacein-producing bacteria and related species.</title>
        <authorList>
            <person name="Wilson H.S."/>
            <person name="De Leon M.E."/>
        </authorList>
    </citation>
    <scope>NUCLEOTIDE SEQUENCE [LARGE SCALE GENOMIC DNA]</scope>
    <source>
        <strain evidence="2 3">HSC-2F05</strain>
    </source>
</reference>
<keyword evidence="2" id="KW-0645">Protease</keyword>
<keyword evidence="3" id="KW-1185">Reference proteome</keyword>
<keyword evidence="2" id="KW-0031">Aminopeptidase</keyword>
<keyword evidence="2" id="KW-0378">Hydrolase</keyword>
<dbReference type="PROSITE" id="PS51257">
    <property type="entry name" value="PROKAR_LIPOPROTEIN"/>
    <property type="match status" value="1"/>
</dbReference>
<evidence type="ECO:0000313" key="2">
    <source>
        <dbReference type="EMBL" id="MCA1856640.1"/>
    </source>
</evidence>
<accession>A0ABS7YE55</accession>